<feature type="transmembrane region" description="Helical" evidence="5">
    <location>
        <begin position="361"/>
        <end position="381"/>
    </location>
</feature>
<feature type="transmembrane region" description="Helical" evidence="5">
    <location>
        <begin position="147"/>
        <end position="167"/>
    </location>
</feature>
<dbReference type="GO" id="GO:0016874">
    <property type="term" value="F:ligase activity"/>
    <property type="evidence" value="ECO:0007669"/>
    <property type="project" value="UniProtKB-KW"/>
</dbReference>
<feature type="transmembrane region" description="Helical" evidence="5">
    <location>
        <begin position="330"/>
        <end position="349"/>
    </location>
</feature>
<evidence type="ECO:0000256" key="4">
    <source>
        <dbReference type="ARBA" id="ARBA00023136"/>
    </source>
</evidence>
<feature type="transmembrane region" description="Helical" evidence="5">
    <location>
        <begin position="62"/>
        <end position="81"/>
    </location>
</feature>
<keyword evidence="7" id="KW-0436">Ligase</keyword>
<sequence>MFLSRERFNKLEEFVGYLFGLSFFVNFKFSKDLVTVMVVLMVLRYVLFKEKLNCGDEKIKKFLYFFLFGGLIWNYFAGMSFVPVRQYLKIMRWVILPFYFYPVMLRDKKYIYKFMVPFLFGGVLSFFKSGYEFMKSPWTRVQGFDGVPSTGFGGMVLGNIGIGILLCKEKIKEKILGLIILGLGLGLIVFTQMRGALIGLIIGSIIIGVFEINWKKLLIGLGIILVILGVTFKNIEHSRLQRFTTTFDMEKNSGNSSNYTRILLWENGIWRIKKHPIMGSGTNNDKKLFLEYAQTLPENTPFEKYMKYNLIDNEFSDTHNMYINAISDNGIFSLVQFFIWFIFSPYLLLKNLKINDKNLKMINLICGGVLSAYYFSGLTWSVWRNKWTPMIFWICFTGIVYIYGKLKEELNGNN</sequence>
<dbReference type="InterPro" id="IPR007016">
    <property type="entry name" value="O-antigen_ligase-rel_domated"/>
</dbReference>
<evidence type="ECO:0000259" key="6">
    <source>
        <dbReference type="Pfam" id="PF04932"/>
    </source>
</evidence>
<dbReference type="GO" id="GO:0016020">
    <property type="term" value="C:membrane"/>
    <property type="evidence" value="ECO:0007669"/>
    <property type="project" value="UniProtKB-SubCell"/>
</dbReference>
<dbReference type="EMBL" id="FUWX01000007">
    <property type="protein sequence ID" value="SJZ57440.1"/>
    <property type="molecule type" value="Genomic_DNA"/>
</dbReference>
<dbReference type="STRING" id="180163.SAMN02745174_00938"/>
<evidence type="ECO:0000256" key="2">
    <source>
        <dbReference type="ARBA" id="ARBA00022692"/>
    </source>
</evidence>
<dbReference type="AlphaFoldDB" id="A0A1T4LRU1"/>
<proteinExistence type="predicted"/>
<name>A0A1T4LRU1_9FUSO</name>
<evidence type="ECO:0000313" key="7">
    <source>
        <dbReference type="EMBL" id="SJZ57440.1"/>
    </source>
</evidence>
<dbReference type="Pfam" id="PF04932">
    <property type="entry name" value="Wzy_C"/>
    <property type="match status" value="1"/>
</dbReference>
<evidence type="ECO:0000256" key="1">
    <source>
        <dbReference type="ARBA" id="ARBA00004141"/>
    </source>
</evidence>
<gene>
    <name evidence="7" type="ORF">SAMN02745174_00938</name>
</gene>
<keyword evidence="8" id="KW-1185">Reference proteome</keyword>
<keyword evidence="4 5" id="KW-0472">Membrane</keyword>
<keyword evidence="3 5" id="KW-1133">Transmembrane helix</keyword>
<keyword evidence="2 5" id="KW-0812">Transmembrane</keyword>
<accession>A0A1T4LRU1</accession>
<organism evidence="7 8">
    <name type="scientific">Cetobacterium ceti</name>
    <dbReference type="NCBI Taxonomy" id="180163"/>
    <lineage>
        <taxon>Bacteria</taxon>
        <taxon>Fusobacteriati</taxon>
        <taxon>Fusobacteriota</taxon>
        <taxon>Fusobacteriia</taxon>
        <taxon>Fusobacteriales</taxon>
        <taxon>Fusobacteriaceae</taxon>
        <taxon>Cetobacterium</taxon>
    </lineage>
</organism>
<protein>
    <submittedName>
        <fullName evidence="7">O-antigen ligase</fullName>
    </submittedName>
</protein>
<feature type="transmembrane region" description="Helical" evidence="5">
    <location>
        <begin position="196"/>
        <end position="212"/>
    </location>
</feature>
<feature type="transmembrane region" description="Helical" evidence="5">
    <location>
        <begin position="14"/>
        <end position="42"/>
    </location>
</feature>
<dbReference type="InterPro" id="IPR051533">
    <property type="entry name" value="WaaL-like"/>
</dbReference>
<dbReference type="PANTHER" id="PTHR37422:SF13">
    <property type="entry name" value="LIPOPOLYSACCHARIDE BIOSYNTHESIS PROTEIN PA4999-RELATED"/>
    <property type="match status" value="1"/>
</dbReference>
<feature type="transmembrane region" description="Helical" evidence="5">
    <location>
        <begin position="217"/>
        <end position="235"/>
    </location>
</feature>
<feature type="domain" description="O-antigen ligase-related" evidence="6">
    <location>
        <begin position="181"/>
        <end position="337"/>
    </location>
</feature>
<feature type="transmembrane region" description="Helical" evidence="5">
    <location>
        <begin position="174"/>
        <end position="190"/>
    </location>
</feature>
<dbReference type="PANTHER" id="PTHR37422">
    <property type="entry name" value="TEICHURONIC ACID BIOSYNTHESIS PROTEIN TUAE"/>
    <property type="match status" value="1"/>
</dbReference>
<evidence type="ECO:0000256" key="5">
    <source>
        <dbReference type="SAM" id="Phobius"/>
    </source>
</evidence>
<comment type="subcellular location">
    <subcellularLocation>
        <location evidence="1">Membrane</location>
        <topology evidence="1">Multi-pass membrane protein</topology>
    </subcellularLocation>
</comment>
<feature type="transmembrane region" description="Helical" evidence="5">
    <location>
        <begin position="110"/>
        <end position="127"/>
    </location>
</feature>
<evidence type="ECO:0000313" key="8">
    <source>
        <dbReference type="Proteomes" id="UP000191153"/>
    </source>
</evidence>
<evidence type="ECO:0000256" key="3">
    <source>
        <dbReference type="ARBA" id="ARBA00022989"/>
    </source>
</evidence>
<dbReference type="RefSeq" id="WP_078693583.1">
    <property type="nucleotide sequence ID" value="NZ_FUWX01000007.1"/>
</dbReference>
<feature type="transmembrane region" description="Helical" evidence="5">
    <location>
        <begin position="387"/>
        <end position="404"/>
    </location>
</feature>
<dbReference type="Proteomes" id="UP000191153">
    <property type="component" value="Unassembled WGS sequence"/>
</dbReference>
<reference evidence="7 8" key="1">
    <citation type="submission" date="2017-02" db="EMBL/GenBank/DDBJ databases">
        <authorList>
            <person name="Peterson S.W."/>
        </authorList>
    </citation>
    <scope>NUCLEOTIDE SEQUENCE [LARGE SCALE GENOMIC DNA]</scope>
    <source>
        <strain evidence="7 8">ATCC 700028</strain>
    </source>
</reference>